<accession>A0AAV9CI21</accession>
<protein>
    <recommendedName>
        <fullName evidence="8">E3 ubiquitin-protein ligase CHIP</fullName>
        <ecNumber evidence="3">2.3.2.27</ecNumber>
    </recommendedName>
    <alternativeName>
        <fullName evidence="9">RING-type E3 ubiquitin transferase CHIP</fullName>
    </alternativeName>
</protein>
<proteinExistence type="predicted"/>
<dbReference type="InterPro" id="IPR045202">
    <property type="entry name" value="CHIP_RING-Ubox"/>
</dbReference>
<dbReference type="Gene3D" id="1.25.40.10">
    <property type="entry name" value="Tetratricopeptide repeat domain"/>
    <property type="match status" value="1"/>
</dbReference>
<comment type="catalytic activity">
    <reaction evidence="1">
        <text>S-ubiquitinyl-[E2 ubiquitin-conjugating enzyme]-L-cysteine + [acceptor protein]-L-lysine = [E2 ubiquitin-conjugating enzyme]-L-cysteine + N(6)-ubiquitinyl-[acceptor protein]-L-lysine.</text>
        <dbReference type="EC" id="2.3.2.27"/>
    </reaction>
</comment>
<dbReference type="PROSITE" id="PS50005">
    <property type="entry name" value="TPR"/>
    <property type="match status" value="2"/>
</dbReference>
<dbReference type="PANTHER" id="PTHR46803">
    <property type="entry name" value="E3 UBIQUITIN-PROTEIN LIGASE CHIP"/>
    <property type="match status" value="1"/>
</dbReference>
<keyword evidence="7 10" id="KW-0802">TPR repeat</keyword>
<dbReference type="GO" id="GO:0071218">
    <property type="term" value="P:cellular response to misfolded protein"/>
    <property type="evidence" value="ECO:0007669"/>
    <property type="project" value="TreeGrafter"/>
</dbReference>
<dbReference type="InterPro" id="IPR003613">
    <property type="entry name" value="Ubox_domain"/>
</dbReference>
<reference evidence="12" key="2">
    <citation type="submission" date="2023-06" db="EMBL/GenBank/DDBJ databases">
        <authorList>
            <person name="Ma L."/>
            <person name="Liu K.-W."/>
            <person name="Li Z."/>
            <person name="Hsiao Y.-Y."/>
            <person name="Qi Y."/>
            <person name="Fu T."/>
            <person name="Tang G."/>
            <person name="Zhang D."/>
            <person name="Sun W.-H."/>
            <person name="Liu D.-K."/>
            <person name="Li Y."/>
            <person name="Chen G.-Z."/>
            <person name="Liu X.-D."/>
            <person name="Liao X.-Y."/>
            <person name="Jiang Y.-T."/>
            <person name="Yu X."/>
            <person name="Hao Y."/>
            <person name="Huang J."/>
            <person name="Zhao X.-W."/>
            <person name="Ke S."/>
            <person name="Chen Y.-Y."/>
            <person name="Wu W.-L."/>
            <person name="Hsu J.-L."/>
            <person name="Lin Y.-F."/>
            <person name="Huang M.-D."/>
            <person name="Li C.-Y."/>
            <person name="Huang L."/>
            <person name="Wang Z.-W."/>
            <person name="Zhao X."/>
            <person name="Zhong W.-Y."/>
            <person name="Peng D.-H."/>
            <person name="Ahmad S."/>
            <person name="Lan S."/>
            <person name="Zhang J.-S."/>
            <person name="Tsai W.-C."/>
            <person name="Van De Peer Y."/>
            <person name="Liu Z.-J."/>
        </authorList>
    </citation>
    <scope>NUCLEOTIDE SEQUENCE</scope>
    <source>
        <strain evidence="12">CP</strain>
        <tissue evidence="12">Leaves</tissue>
    </source>
</reference>
<dbReference type="EMBL" id="JAUJYO010000019">
    <property type="protein sequence ID" value="KAK1288636.1"/>
    <property type="molecule type" value="Genomic_DNA"/>
</dbReference>
<dbReference type="InterPro" id="IPR013083">
    <property type="entry name" value="Znf_RING/FYVE/PHD"/>
</dbReference>
<dbReference type="GO" id="GO:0006515">
    <property type="term" value="P:protein quality control for misfolded or incompletely synthesized proteins"/>
    <property type="evidence" value="ECO:0007669"/>
    <property type="project" value="TreeGrafter"/>
</dbReference>
<dbReference type="SMART" id="SM00504">
    <property type="entry name" value="Ubox"/>
    <property type="match status" value="1"/>
</dbReference>
<dbReference type="SMART" id="SM00028">
    <property type="entry name" value="TPR"/>
    <property type="match status" value="3"/>
</dbReference>
<dbReference type="InterPro" id="IPR011990">
    <property type="entry name" value="TPR-like_helical_dom_sf"/>
</dbReference>
<reference evidence="12" key="1">
    <citation type="journal article" date="2023" name="Nat. Commun.">
        <title>Diploid and tetraploid genomes of Acorus and the evolution of monocots.</title>
        <authorList>
            <person name="Ma L."/>
            <person name="Liu K.W."/>
            <person name="Li Z."/>
            <person name="Hsiao Y.Y."/>
            <person name="Qi Y."/>
            <person name="Fu T."/>
            <person name="Tang G.D."/>
            <person name="Zhang D."/>
            <person name="Sun W.H."/>
            <person name="Liu D.K."/>
            <person name="Li Y."/>
            <person name="Chen G.Z."/>
            <person name="Liu X.D."/>
            <person name="Liao X.Y."/>
            <person name="Jiang Y.T."/>
            <person name="Yu X."/>
            <person name="Hao Y."/>
            <person name="Huang J."/>
            <person name="Zhao X.W."/>
            <person name="Ke S."/>
            <person name="Chen Y.Y."/>
            <person name="Wu W.L."/>
            <person name="Hsu J.L."/>
            <person name="Lin Y.F."/>
            <person name="Huang M.D."/>
            <person name="Li C.Y."/>
            <person name="Huang L."/>
            <person name="Wang Z.W."/>
            <person name="Zhao X."/>
            <person name="Zhong W.Y."/>
            <person name="Peng D.H."/>
            <person name="Ahmad S."/>
            <person name="Lan S."/>
            <person name="Zhang J.S."/>
            <person name="Tsai W.C."/>
            <person name="Van de Peer Y."/>
            <person name="Liu Z.J."/>
        </authorList>
    </citation>
    <scope>NUCLEOTIDE SEQUENCE</scope>
    <source>
        <strain evidence="12">CP</strain>
    </source>
</reference>
<feature type="repeat" description="TPR" evidence="10">
    <location>
        <begin position="78"/>
        <end position="111"/>
    </location>
</feature>
<dbReference type="GO" id="GO:0005737">
    <property type="term" value="C:cytoplasm"/>
    <property type="evidence" value="ECO:0007669"/>
    <property type="project" value="TreeGrafter"/>
</dbReference>
<dbReference type="GO" id="GO:0061630">
    <property type="term" value="F:ubiquitin protein ligase activity"/>
    <property type="evidence" value="ECO:0007669"/>
    <property type="project" value="UniProtKB-EC"/>
</dbReference>
<evidence type="ECO:0000256" key="6">
    <source>
        <dbReference type="ARBA" id="ARBA00022786"/>
    </source>
</evidence>
<dbReference type="Pfam" id="PF13432">
    <property type="entry name" value="TPR_16"/>
    <property type="match status" value="1"/>
</dbReference>
<dbReference type="CDD" id="cd16654">
    <property type="entry name" value="RING-Ubox_CHIP"/>
    <property type="match status" value="1"/>
</dbReference>
<comment type="pathway">
    <text evidence="2">Protein modification; protein ubiquitination.</text>
</comment>
<evidence type="ECO:0000256" key="8">
    <source>
        <dbReference type="ARBA" id="ARBA00044534"/>
    </source>
</evidence>
<evidence type="ECO:0000256" key="9">
    <source>
        <dbReference type="ARBA" id="ARBA00044543"/>
    </source>
</evidence>
<evidence type="ECO:0000256" key="4">
    <source>
        <dbReference type="ARBA" id="ARBA00022679"/>
    </source>
</evidence>
<dbReference type="InterPro" id="IPR013105">
    <property type="entry name" value="TPR_2"/>
</dbReference>
<dbReference type="Gene3D" id="3.30.40.10">
    <property type="entry name" value="Zinc/RING finger domain, C3HC4 (zinc finger)"/>
    <property type="match status" value="1"/>
</dbReference>
<keyword evidence="4" id="KW-0808">Transferase</keyword>
<evidence type="ECO:0000256" key="10">
    <source>
        <dbReference type="PROSITE-ProRule" id="PRU00339"/>
    </source>
</evidence>
<feature type="repeat" description="TPR" evidence="10">
    <location>
        <begin position="10"/>
        <end position="43"/>
    </location>
</feature>
<keyword evidence="13" id="KW-1185">Reference proteome</keyword>
<evidence type="ECO:0000256" key="2">
    <source>
        <dbReference type="ARBA" id="ARBA00004906"/>
    </source>
</evidence>
<keyword evidence="5" id="KW-0677">Repeat</keyword>
<keyword evidence="6" id="KW-0833">Ubl conjugation pathway</keyword>
<evidence type="ECO:0000259" key="11">
    <source>
        <dbReference type="PROSITE" id="PS51698"/>
    </source>
</evidence>
<gene>
    <name evidence="12" type="primary">CHIP</name>
    <name evidence="12" type="ORF">QJS10_CPB19g00330</name>
</gene>
<evidence type="ECO:0000256" key="7">
    <source>
        <dbReference type="ARBA" id="ARBA00022803"/>
    </source>
</evidence>
<comment type="caution">
    <text evidence="12">The sequence shown here is derived from an EMBL/GenBank/DDBJ whole genome shotgun (WGS) entry which is preliminary data.</text>
</comment>
<dbReference type="GO" id="GO:0043161">
    <property type="term" value="P:proteasome-mediated ubiquitin-dependent protein catabolic process"/>
    <property type="evidence" value="ECO:0007669"/>
    <property type="project" value="TreeGrafter"/>
</dbReference>
<evidence type="ECO:0000256" key="5">
    <source>
        <dbReference type="ARBA" id="ARBA00022737"/>
    </source>
</evidence>
<dbReference type="EC" id="2.3.2.27" evidence="3"/>
<feature type="domain" description="U-box" evidence="11">
    <location>
        <begin position="199"/>
        <end position="273"/>
    </location>
</feature>
<organism evidence="12 13">
    <name type="scientific">Acorus calamus</name>
    <name type="common">Sweet flag</name>
    <dbReference type="NCBI Taxonomy" id="4465"/>
    <lineage>
        <taxon>Eukaryota</taxon>
        <taxon>Viridiplantae</taxon>
        <taxon>Streptophyta</taxon>
        <taxon>Embryophyta</taxon>
        <taxon>Tracheophyta</taxon>
        <taxon>Spermatophyta</taxon>
        <taxon>Magnoliopsida</taxon>
        <taxon>Liliopsida</taxon>
        <taxon>Acoraceae</taxon>
        <taxon>Acorus</taxon>
    </lineage>
</organism>
<dbReference type="SUPFAM" id="SSF48452">
    <property type="entry name" value="TPR-like"/>
    <property type="match status" value="1"/>
</dbReference>
<evidence type="ECO:0000313" key="13">
    <source>
        <dbReference type="Proteomes" id="UP001180020"/>
    </source>
</evidence>
<dbReference type="Pfam" id="PF07719">
    <property type="entry name" value="TPR_2"/>
    <property type="match status" value="1"/>
</dbReference>
<dbReference type="GO" id="GO:0045862">
    <property type="term" value="P:positive regulation of proteolysis"/>
    <property type="evidence" value="ECO:0007669"/>
    <property type="project" value="TreeGrafter"/>
</dbReference>
<evidence type="ECO:0000313" key="12">
    <source>
        <dbReference type="EMBL" id="KAK1288636.1"/>
    </source>
</evidence>
<dbReference type="PANTHER" id="PTHR46803:SF2">
    <property type="entry name" value="E3 UBIQUITIN-PROTEIN LIGASE CHIP"/>
    <property type="match status" value="1"/>
</dbReference>
<sequence>MAQSGARRQAELLRRQGNKAYERQRFGAAIDLYTEAITLCPEVPEYYTNRALCYLKRNDWKRVEEDSSRAIELDRDSVKAYYMMGRALLERQDYDGAIKKLRKALDLGRVADPVGYMVEEIWHYFAKANDARWEEESSKRVCRLQELRETCVEALNQHHFLETFDRGAISEEVADAHSERLEHLNQVFNTALKDDIPADVPDYLCCKLTLDIFRDPVITPSGVTYERAVIIDHLHNVGKFDPVSRKRLEPDQLVPNLAIKEAVQAFLDEHGWAYKT</sequence>
<evidence type="ECO:0000256" key="1">
    <source>
        <dbReference type="ARBA" id="ARBA00000900"/>
    </source>
</evidence>
<dbReference type="InterPro" id="IPR019734">
    <property type="entry name" value="TPR_rpt"/>
</dbReference>
<dbReference type="PROSITE" id="PS51698">
    <property type="entry name" value="U_BOX"/>
    <property type="match status" value="1"/>
</dbReference>
<dbReference type="SUPFAM" id="SSF57850">
    <property type="entry name" value="RING/U-box"/>
    <property type="match status" value="1"/>
</dbReference>
<dbReference type="Proteomes" id="UP001180020">
    <property type="component" value="Unassembled WGS sequence"/>
</dbReference>
<evidence type="ECO:0000256" key="3">
    <source>
        <dbReference type="ARBA" id="ARBA00012483"/>
    </source>
</evidence>
<dbReference type="Pfam" id="PF04564">
    <property type="entry name" value="U-box"/>
    <property type="match status" value="1"/>
</dbReference>
<dbReference type="AlphaFoldDB" id="A0AAV9CI21"/>
<dbReference type="GO" id="GO:0051087">
    <property type="term" value="F:protein-folding chaperone binding"/>
    <property type="evidence" value="ECO:0007669"/>
    <property type="project" value="TreeGrafter"/>
</dbReference>
<dbReference type="GO" id="GO:0000209">
    <property type="term" value="P:protein polyubiquitination"/>
    <property type="evidence" value="ECO:0007669"/>
    <property type="project" value="TreeGrafter"/>
</dbReference>
<name>A0AAV9CI21_ACOCL</name>